<dbReference type="SUPFAM" id="SSF57783">
    <property type="entry name" value="Zinc beta-ribbon"/>
    <property type="match status" value="1"/>
</dbReference>
<protein>
    <recommendedName>
        <fullName evidence="2">TFIIB-type domain-containing protein</fullName>
    </recommendedName>
</protein>
<organism evidence="1">
    <name type="scientific">marine sediment metagenome</name>
    <dbReference type="NCBI Taxonomy" id="412755"/>
    <lineage>
        <taxon>unclassified sequences</taxon>
        <taxon>metagenomes</taxon>
        <taxon>ecological metagenomes</taxon>
    </lineage>
</organism>
<reference evidence="1" key="1">
    <citation type="journal article" date="2015" name="Nature">
        <title>Complex archaea that bridge the gap between prokaryotes and eukaryotes.</title>
        <authorList>
            <person name="Spang A."/>
            <person name="Saw J.H."/>
            <person name="Jorgensen S.L."/>
            <person name="Zaremba-Niedzwiedzka K."/>
            <person name="Martijn J."/>
            <person name="Lind A.E."/>
            <person name="van Eijk R."/>
            <person name="Schleper C."/>
            <person name="Guy L."/>
            <person name="Ettema T.J."/>
        </authorList>
    </citation>
    <scope>NUCLEOTIDE SEQUENCE</scope>
</reference>
<evidence type="ECO:0000313" key="1">
    <source>
        <dbReference type="EMBL" id="KKL05683.1"/>
    </source>
</evidence>
<comment type="caution">
    <text evidence="1">The sequence shown here is derived from an EMBL/GenBank/DDBJ whole genome shotgun (WGS) entry which is preliminary data.</text>
</comment>
<evidence type="ECO:0008006" key="2">
    <source>
        <dbReference type="Google" id="ProtNLM"/>
    </source>
</evidence>
<accession>A0A0F9D0N8</accession>
<dbReference type="AlphaFoldDB" id="A0A0F9D0N8"/>
<sequence length="70" mass="7698">MIGAKANLKSSEGVFEKKSYPICNECGSDEIILKDPYMTCSRCGITLDSEILSPQIGDFSHHAPLDRKHA</sequence>
<name>A0A0F9D0N8_9ZZZZ</name>
<dbReference type="EMBL" id="LAZR01044012">
    <property type="protein sequence ID" value="KKL05683.1"/>
    <property type="molecule type" value="Genomic_DNA"/>
</dbReference>
<proteinExistence type="predicted"/>
<gene>
    <name evidence="1" type="ORF">LCGC14_2603560</name>
</gene>
<feature type="non-terminal residue" evidence="1">
    <location>
        <position position="70"/>
    </location>
</feature>